<dbReference type="CDD" id="cd04301">
    <property type="entry name" value="NAT_SF"/>
    <property type="match status" value="1"/>
</dbReference>
<evidence type="ECO:0000313" key="2">
    <source>
        <dbReference type="EMBL" id="ACM31405.1"/>
    </source>
</evidence>
<sequence>MTLDNSYMDIRPLNDEEGRRKAFALFRQALLGIGDFGRTNPEIEARILREGKPLGAFEDNVLRGVVNGYDSSITLPGGKRVRHLSVTHVGVSPDATRRGIARLLITEQLRRARAEGYVVAGLRASDPRIYGRYGYGVASWSARHDLDLTRTELAISPSREGLRIVDAREAFALFRRIADADAKPRAATLSRWEGWWAMQEYRTVHSPTPHHAVVFGPEGNERGYLRFHVEPSDNWFTSSSRAVVVDDLVAHDDEAWQVLIGHLFTQDILHRVIFPSRPVDDPLPLLLNNPRALEISGQRDESWIRALDLEALLTARRYGGTRQVTIAVEDNVFQDNGGIWSLGPEGAERSSRRPEAHVAIAELTTLIFGAQHASLLAASGRIKTIAVEVTEELDRVFASSRRGHSGISF</sequence>
<dbReference type="PANTHER" id="PTHR37817">
    <property type="entry name" value="N-ACETYLTRANSFERASE EIS"/>
    <property type="match status" value="1"/>
</dbReference>
<dbReference type="GO" id="GO:0030649">
    <property type="term" value="P:aminoglycoside antibiotic catabolic process"/>
    <property type="evidence" value="ECO:0007669"/>
    <property type="project" value="TreeGrafter"/>
</dbReference>
<dbReference type="Pfam" id="PF17668">
    <property type="entry name" value="Acetyltransf_17"/>
    <property type="match status" value="1"/>
</dbReference>
<dbReference type="SUPFAM" id="SSF55718">
    <property type="entry name" value="SCP-like"/>
    <property type="match status" value="1"/>
</dbReference>
<dbReference type="InterPro" id="IPR036527">
    <property type="entry name" value="SCP2_sterol-bd_dom_sf"/>
</dbReference>
<dbReference type="InterPro" id="IPR016181">
    <property type="entry name" value="Acyl_CoA_acyltransferase"/>
</dbReference>
<dbReference type="Gene3D" id="3.40.630.30">
    <property type="match status" value="2"/>
</dbReference>
<geneLocation type="plasmid" evidence="2 3">
    <name>pAtK84c</name>
</geneLocation>
<dbReference type="InterPro" id="IPR025559">
    <property type="entry name" value="Eis_dom"/>
</dbReference>
<accession>B9JQI6</accession>
<gene>
    <name evidence="2" type="ordered locus">Arad_12440</name>
</gene>
<organism evidence="2 3">
    <name type="scientific">Rhizobium rhizogenes (strain K84 / ATCC BAA-868)</name>
    <name type="common">Agrobacterium radiobacter</name>
    <dbReference type="NCBI Taxonomy" id="311403"/>
    <lineage>
        <taxon>Bacteria</taxon>
        <taxon>Pseudomonadati</taxon>
        <taxon>Pseudomonadota</taxon>
        <taxon>Alphaproteobacteria</taxon>
        <taxon>Hyphomicrobiales</taxon>
        <taxon>Rhizobiaceae</taxon>
        <taxon>Rhizobium/Agrobacterium group</taxon>
        <taxon>Rhizobium</taxon>
    </lineage>
</organism>
<evidence type="ECO:0000259" key="1">
    <source>
        <dbReference type="PROSITE" id="PS51186"/>
    </source>
</evidence>
<proteinExistence type="predicted"/>
<dbReference type="Gene3D" id="3.30.1050.10">
    <property type="entry name" value="SCP2 sterol-binding domain"/>
    <property type="match status" value="1"/>
</dbReference>
<dbReference type="Pfam" id="PF13530">
    <property type="entry name" value="SCP2_2"/>
    <property type="match status" value="1"/>
</dbReference>
<reference evidence="2 3" key="1">
    <citation type="journal article" date="2009" name="J. Bacteriol.">
        <title>Genome sequences of three Agrobacterium biovars help elucidate the evolution of multichromosome genomes in bacteria.</title>
        <authorList>
            <person name="Slater S.C."/>
            <person name="Goldman B.S."/>
            <person name="Goodner B."/>
            <person name="Setubal J.C."/>
            <person name="Farrand S.K."/>
            <person name="Nester E.W."/>
            <person name="Burr T.J."/>
            <person name="Banta L."/>
            <person name="Dickerman A.W."/>
            <person name="Paulsen I."/>
            <person name="Otten L."/>
            <person name="Suen G."/>
            <person name="Welch R."/>
            <person name="Almeida N.F."/>
            <person name="Arnold F."/>
            <person name="Burton O.T."/>
            <person name="Du Z."/>
            <person name="Ewing A."/>
            <person name="Godsy E."/>
            <person name="Heisel S."/>
            <person name="Houmiel K.L."/>
            <person name="Jhaveri J."/>
            <person name="Lu J."/>
            <person name="Miller N.M."/>
            <person name="Norton S."/>
            <person name="Chen Q."/>
            <person name="Phoolcharoen W."/>
            <person name="Ohlin V."/>
            <person name="Ondrusek D."/>
            <person name="Pride N."/>
            <person name="Stricklin S.L."/>
            <person name="Sun J."/>
            <person name="Wheeler C."/>
            <person name="Wilson L."/>
            <person name="Zhu H."/>
            <person name="Wood D.W."/>
        </authorList>
    </citation>
    <scope>NUCLEOTIDE SEQUENCE [LARGE SCALE GENOMIC DNA]</scope>
    <source>
        <strain evidence="3">K84 / ATCC BAA-868</strain>
        <plasmid evidence="2 3">pAtK84c</plasmid>
    </source>
</reference>
<dbReference type="HOGENOM" id="CLU_050659_0_0_5"/>
<dbReference type="PANTHER" id="PTHR37817:SF1">
    <property type="entry name" value="N-ACETYLTRANSFERASE EIS"/>
    <property type="match status" value="1"/>
</dbReference>
<dbReference type="InterPro" id="IPR051554">
    <property type="entry name" value="Acetyltransferase_Eis"/>
</dbReference>
<dbReference type="KEGG" id="ara:Arad_12440"/>
<keyword evidence="2" id="KW-0614">Plasmid</keyword>
<dbReference type="AlphaFoldDB" id="B9JQI6"/>
<name>B9JQI6_RHIR8</name>
<dbReference type="PROSITE" id="PS51186">
    <property type="entry name" value="GNAT"/>
    <property type="match status" value="1"/>
</dbReference>
<dbReference type="InterPro" id="IPR000182">
    <property type="entry name" value="GNAT_dom"/>
</dbReference>
<evidence type="ECO:0000313" key="3">
    <source>
        <dbReference type="Proteomes" id="UP000001600"/>
    </source>
</evidence>
<protein>
    <recommendedName>
        <fullName evidence="1">N-acetyltransferase domain-containing protein</fullName>
    </recommendedName>
</protein>
<dbReference type="GO" id="GO:0034069">
    <property type="term" value="F:aminoglycoside N-acetyltransferase activity"/>
    <property type="evidence" value="ECO:0007669"/>
    <property type="project" value="TreeGrafter"/>
</dbReference>
<feature type="domain" description="N-acetyltransferase" evidence="1">
    <location>
        <begin position="8"/>
        <end position="160"/>
    </location>
</feature>
<dbReference type="SUPFAM" id="SSF55729">
    <property type="entry name" value="Acyl-CoA N-acyltransferases (Nat)"/>
    <property type="match status" value="1"/>
</dbReference>
<dbReference type="Pfam" id="PF13527">
    <property type="entry name" value="Acetyltransf_9"/>
    <property type="match status" value="1"/>
</dbReference>
<dbReference type="InterPro" id="IPR041380">
    <property type="entry name" value="Acetyltransf_17"/>
</dbReference>
<dbReference type="Proteomes" id="UP000001600">
    <property type="component" value="Plasmid pAtK84c"/>
</dbReference>
<dbReference type="EMBL" id="CP000631">
    <property type="protein sequence ID" value="ACM31405.1"/>
    <property type="molecule type" value="Genomic_DNA"/>
</dbReference>